<dbReference type="OrthoDB" id="8527419at2"/>
<evidence type="ECO:0000256" key="1">
    <source>
        <dbReference type="SAM" id="SignalP"/>
    </source>
</evidence>
<name>A0A094IQB7_9GAMM</name>
<accession>A0A094IQB7</accession>
<dbReference type="AlphaFoldDB" id="A0A094IQB7"/>
<dbReference type="Proteomes" id="UP000053718">
    <property type="component" value="Unassembled WGS sequence"/>
</dbReference>
<feature type="chain" id="PRO_5001905427" description="Chalcone isomerase domain-containing protein" evidence="1">
    <location>
        <begin position="23"/>
        <end position="172"/>
    </location>
</feature>
<feature type="signal peptide" evidence="1">
    <location>
        <begin position="1"/>
        <end position="22"/>
    </location>
</feature>
<keyword evidence="1" id="KW-0732">Signal</keyword>
<dbReference type="STRING" id="1517416.IDAT_01760"/>
<proteinExistence type="predicted"/>
<dbReference type="EMBL" id="JPIN01000001">
    <property type="protein sequence ID" value="KFZ29845.1"/>
    <property type="molecule type" value="Genomic_DNA"/>
</dbReference>
<organism evidence="3 4">
    <name type="scientific">Pseudidiomarina atlantica</name>
    <dbReference type="NCBI Taxonomy" id="1517416"/>
    <lineage>
        <taxon>Bacteria</taxon>
        <taxon>Pseudomonadati</taxon>
        <taxon>Pseudomonadota</taxon>
        <taxon>Gammaproteobacteria</taxon>
        <taxon>Alteromonadales</taxon>
        <taxon>Idiomarinaceae</taxon>
        <taxon>Pseudidiomarina</taxon>
    </lineage>
</organism>
<sequence length="172" mass="19679">MVKVAYAVATALLLGLNANAYASCQADRLSTLDAVGKTRLSVLFWDVYDAELFTDSGNYDSYQQRALRLSYLRDIEAQDLVDTTREEWERLDIEITSEHEQWLTELADMWPDVREGDCLMLFETSDGYSEFYNADSKLGEIPSATFTEDFLAIWLSPQSRFRDERDELIGAS</sequence>
<dbReference type="RefSeq" id="WP_034729689.1">
    <property type="nucleotide sequence ID" value="NZ_JPIN01000001.1"/>
</dbReference>
<comment type="caution">
    <text evidence="3">The sequence shown here is derived from an EMBL/GenBank/DDBJ whole genome shotgun (WGS) entry which is preliminary data.</text>
</comment>
<evidence type="ECO:0000259" key="2">
    <source>
        <dbReference type="Pfam" id="PF16036"/>
    </source>
</evidence>
<feature type="domain" description="Chalcone isomerase" evidence="2">
    <location>
        <begin position="38"/>
        <end position="158"/>
    </location>
</feature>
<gene>
    <name evidence="3" type="ORF">IDAT_01760</name>
</gene>
<dbReference type="InterPro" id="IPR016087">
    <property type="entry name" value="Chalcone_isomerase"/>
</dbReference>
<keyword evidence="4" id="KW-1185">Reference proteome</keyword>
<evidence type="ECO:0000313" key="3">
    <source>
        <dbReference type="EMBL" id="KFZ29845.1"/>
    </source>
</evidence>
<dbReference type="eggNOG" id="COG3572">
    <property type="taxonomic scope" value="Bacteria"/>
</dbReference>
<evidence type="ECO:0000313" key="4">
    <source>
        <dbReference type="Proteomes" id="UP000053718"/>
    </source>
</evidence>
<protein>
    <recommendedName>
        <fullName evidence="2">Chalcone isomerase domain-containing protein</fullName>
    </recommendedName>
</protein>
<dbReference type="Pfam" id="PF16036">
    <property type="entry name" value="Chalcone_3"/>
    <property type="match status" value="1"/>
</dbReference>
<reference evidence="3 4" key="1">
    <citation type="submission" date="2014-06" db="EMBL/GenBank/DDBJ databases">
        <title>Draft genome sequence of Idiomarina sp. MCCC 1A10513.</title>
        <authorList>
            <person name="Du J."/>
            <person name="Lai Q."/>
            <person name="Shao Z."/>
        </authorList>
    </citation>
    <scope>NUCLEOTIDE SEQUENCE [LARGE SCALE GENOMIC DNA]</scope>
    <source>
        <strain evidence="3 4">MCCC 1A10513</strain>
    </source>
</reference>